<comment type="caution">
    <text evidence="1">The sequence shown here is derived from an EMBL/GenBank/DDBJ whole genome shotgun (WGS) entry which is preliminary data.</text>
</comment>
<dbReference type="PROSITE" id="PS51257">
    <property type="entry name" value="PROKAR_LIPOPROTEIN"/>
    <property type="match status" value="1"/>
</dbReference>
<name>A0A5J4QCT7_9ZZZZ</name>
<organism evidence="1">
    <name type="scientific">termite gut metagenome</name>
    <dbReference type="NCBI Taxonomy" id="433724"/>
    <lineage>
        <taxon>unclassified sequences</taxon>
        <taxon>metagenomes</taxon>
        <taxon>organismal metagenomes</taxon>
    </lineage>
</organism>
<evidence type="ECO:0000313" key="1">
    <source>
        <dbReference type="EMBL" id="KAA6318531.1"/>
    </source>
</evidence>
<proteinExistence type="predicted"/>
<gene>
    <name evidence="1" type="ORF">EZS27_031473</name>
</gene>
<dbReference type="AlphaFoldDB" id="A0A5J4QCT7"/>
<protein>
    <recommendedName>
        <fullName evidence="2">DUF4843 domain-containing protein</fullName>
    </recommendedName>
</protein>
<dbReference type="InterPro" id="IPR032299">
    <property type="entry name" value="DUF4843"/>
</dbReference>
<sequence length="284" mass="32536">MNLIDRKKYLFSFLGAAFFFSSCHEDKLDLYAGGEFSNQTSHIYFSLQRWAASGINYTLNYPIGEQIYTQKWQRIVAPQDSITKSYALDPSGTARDTVYIPVSLMGSPVNRDRTFEYATGEETTAEEGRDFRVIAASIPANEVVGAILVEIEREAIKDATFVIDFMLLTNEEFQTNYTTIKRSSSDTTQVDLREFRLRVSDFLEVPKRWSILRRFFGDFSRKKFYLLRDVAHANLNELYVDSPSLILMNSWGGILKRYLAEQKEAGNTIYEDDGVTEMKSGQNV</sequence>
<dbReference type="Pfam" id="PF16132">
    <property type="entry name" value="DUF4843"/>
    <property type="match status" value="1"/>
</dbReference>
<reference evidence="1" key="1">
    <citation type="submission" date="2019-03" db="EMBL/GenBank/DDBJ databases">
        <title>Single cell metagenomics reveals metabolic interactions within the superorganism composed of flagellate Streblomastix strix and complex community of Bacteroidetes bacteria on its surface.</title>
        <authorList>
            <person name="Treitli S.C."/>
            <person name="Kolisko M."/>
            <person name="Husnik F."/>
            <person name="Keeling P."/>
            <person name="Hampl V."/>
        </authorList>
    </citation>
    <scope>NUCLEOTIDE SEQUENCE</scope>
    <source>
        <strain evidence="1">STM</strain>
    </source>
</reference>
<accession>A0A5J4QCT7</accession>
<evidence type="ECO:0008006" key="2">
    <source>
        <dbReference type="Google" id="ProtNLM"/>
    </source>
</evidence>
<dbReference type="EMBL" id="SNRY01004161">
    <property type="protein sequence ID" value="KAA6318531.1"/>
    <property type="molecule type" value="Genomic_DNA"/>
</dbReference>